<dbReference type="AlphaFoldDB" id="A0A1I8BUK1"/>
<keyword evidence="2" id="KW-1185">Reference proteome</keyword>
<sequence length="290" mass="34119">MALSITMAAGRHLLEIEILDDWKEHPEYKYLSLLKAVHRFGAELCEGVCDNQHEKVKGKAGDNYSDIFLFRKIPWINKSIEEDVAKVLSGMKYDKNEEGSDERNEEMDEMEEVIYKGIELNTNLNKIQRIKLSIVQPITVNNGHDWAKSFRQHFDLIKKMENYLSFYKNKLEIIKNKKAELINKKTKLIKMDSEMQKKNKELNNLIDDQYKLEEKIVELKMVVLEENSEKYFEELCNELGINMEDDEEDENDEEEEEDQSQSFQFSFGEEGEPSNVNYCNFDNIDNCPNN</sequence>
<evidence type="ECO:0000313" key="2">
    <source>
        <dbReference type="Proteomes" id="UP000095281"/>
    </source>
</evidence>
<name>A0A1I8BUK1_MELHA</name>
<dbReference type="WBParaSite" id="MhA1_Contig560.frz3.gene8">
    <property type="protein sequence ID" value="MhA1_Contig560.frz3.gene8"/>
    <property type="gene ID" value="MhA1_Contig560.frz3.gene8"/>
</dbReference>
<proteinExistence type="predicted"/>
<protein>
    <submittedName>
        <fullName evidence="3">Uncharacterized protein</fullName>
    </submittedName>
</protein>
<evidence type="ECO:0000313" key="3">
    <source>
        <dbReference type="WBParaSite" id="MhA1_Contig560.frz3.gene8"/>
    </source>
</evidence>
<feature type="region of interest" description="Disordered" evidence="1">
    <location>
        <begin position="245"/>
        <end position="290"/>
    </location>
</feature>
<organism evidence="2 3">
    <name type="scientific">Meloidogyne hapla</name>
    <name type="common">Root-knot nematode worm</name>
    <dbReference type="NCBI Taxonomy" id="6305"/>
    <lineage>
        <taxon>Eukaryota</taxon>
        <taxon>Metazoa</taxon>
        <taxon>Ecdysozoa</taxon>
        <taxon>Nematoda</taxon>
        <taxon>Chromadorea</taxon>
        <taxon>Rhabditida</taxon>
        <taxon>Tylenchina</taxon>
        <taxon>Tylenchomorpha</taxon>
        <taxon>Tylenchoidea</taxon>
        <taxon>Meloidogynidae</taxon>
        <taxon>Meloidogyninae</taxon>
        <taxon>Meloidogyne</taxon>
    </lineage>
</organism>
<dbReference type="Proteomes" id="UP000095281">
    <property type="component" value="Unplaced"/>
</dbReference>
<evidence type="ECO:0000256" key="1">
    <source>
        <dbReference type="SAM" id="MobiDB-lite"/>
    </source>
</evidence>
<reference evidence="3" key="1">
    <citation type="submission" date="2016-11" db="UniProtKB">
        <authorList>
            <consortium name="WormBaseParasite"/>
        </authorList>
    </citation>
    <scope>IDENTIFICATION</scope>
</reference>
<feature type="compositionally biased region" description="Acidic residues" evidence="1">
    <location>
        <begin position="245"/>
        <end position="259"/>
    </location>
</feature>
<accession>A0A1I8BUK1</accession>